<evidence type="ECO:0000313" key="3">
    <source>
        <dbReference type="Proteomes" id="UP000010297"/>
    </source>
</evidence>
<protein>
    <submittedName>
        <fullName evidence="2">Uncharacterized protein</fullName>
    </submittedName>
</protein>
<gene>
    <name evidence="2" type="ORF">EH105704_05_01920</name>
</gene>
<feature type="region of interest" description="Disordered" evidence="1">
    <location>
        <begin position="28"/>
        <end position="52"/>
    </location>
</feature>
<organism evidence="2 3">
    <name type="scientific">Atlantibacter hermannii NBRC 105704</name>
    <dbReference type="NCBI Taxonomy" id="1115512"/>
    <lineage>
        <taxon>Bacteria</taxon>
        <taxon>Pseudomonadati</taxon>
        <taxon>Pseudomonadota</taxon>
        <taxon>Gammaproteobacteria</taxon>
        <taxon>Enterobacterales</taxon>
        <taxon>Enterobacteriaceae</taxon>
        <taxon>Atlantibacter</taxon>
    </lineage>
</organism>
<evidence type="ECO:0000313" key="2">
    <source>
        <dbReference type="EMBL" id="GAB52186.1"/>
    </source>
</evidence>
<dbReference type="AlphaFoldDB" id="H5V2H8"/>
<reference evidence="2 3" key="1">
    <citation type="submission" date="2012-02" db="EMBL/GenBank/DDBJ databases">
        <title>Whole genome shotgun sequence of Escherichia hermannii NBRC 105704.</title>
        <authorList>
            <person name="Yoshida I."/>
            <person name="Hosoyama A."/>
            <person name="Tsuchikane K."/>
            <person name="Katsumata H."/>
            <person name="Yamazaki S."/>
            <person name="Fujita N."/>
        </authorList>
    </citation>
    <scope>NUCLEOTIDE SEQUENCE [LARGE SCALE GENOMIC DNA]</scope>
    <source>
        <strain evidence="2 3">NBRC 105704</strain>
    </source>
</reference>
<accession>H5V2H8</accession>
<name>H5V2H8_ATLHE</name>
<dbReference type="EMBL" id="BAFF01000005">
    <property type="protein sequence ID" value="GAB52186.1"/>
    <property type="molecule type" value="Genomic_DNA"/>
</dbReference>
<sequence length="52" mass="5944">MENMTRRKRCDTKRVQCVSACAKSLAQAGKHNERLLRKQNGKDGNHCKEENA</sequence>
<comment type="caution">
    <text evidence="2">The sequence shown here is derived from an EMBL/GenBank/DDBJ whole genome shotgun (WGS) entry which is preliminary data.</text>
</comment>
<evidence type="ECO:0000256" key="1">
    <source>
        <dbReference type="SAM" id="MobiDB-lite"/>
    </source>
</evidence>
<feature type="compositionally biased region" description="Basic and acidic residues" evidence="1">
    <location>
        <begin position="30"/>
        <end position="52"/>
    </location>
</feature>
<dbReference type="Proteomes" id="UP000010297">
    <property type="component" value="Unassembled WGS sequence"/>
</dbReference>
<keyword evidence="3" id="KW-1185">Reference proteome</keyword>
<proteinExistence type="predicted"/>